<protein>
    <submittedName>
        <fullName evidence="1">Uncharacterized protein</fullName>
    </submittedName>
</protein>
<name>A0A5J4KCT7_9CHLR</name>
<dbReference type="Proteomes" id="UP000334820">
    <property type="component" value="Unassembled WGS sequence"/>
</dbReference>
<organism evidence="1 2">
    <name type="scientific">Thermogemmatispora aurantia</name>
    <dbReference type="NCBI Taxonomy" id="2045279"/>
    <lineage>
        <taxon>Bacteria</taxon>
        <taxon>Bacillati</taxon>
        <taxon>Chloroflexota</taxon>
        <taxon>Ktedonobacteria</taxon>
        <taxon>Thermogemmatisporales</taxon>
        <taxon>Thermogemmatisporaceae</taxon>
        <taxon>Thermogemmatispora</taxon>
    </lineage>
</organism>
<keyword evidence="2" id="KW-1185">Reference proteome</keyword>
<reference evidence="1 2" key="1">
    <citation type="journal article" date="2019" name="Int. J. Syst. Evol. Microbiol.">
        <title>Thermogemmatispora aurantia sp. nov. and Thermogemmatispora argillosa sp. nov., within the class Ktedonobacteria, and emended description of the genus Thermogemmatispora.</title>
        <authorList>
            <person name="Zheng Y."/>
            <person name="Wang C.M."/>
            <person name="Sakai Y."/>
            <person name="Abe K."/>
            <person name="Yokota A."/>
            <person name="Yabe S."/>
        </authorList>
    </citation>
    <scope>NUCLEOTIDE SEQUENCE [LARGE SCALE GENOMIC DNA]</scope>
    <source>
        <strain evidence="1 2">A1-2</strain>
    </source>
</reference>
<sequence>MEPILDLNKQTAYKRTVCQIKRKASLLSSQALSLFLSLFWGKMPQIHKRQFKRLEGMDLLKRLPILFGEARAPDLVASDKLVKTALEYFAV</sequence>
<dbReference type="EMBL" id="BKZV01000007">
    <property type="protein sequence ID" value="GER85225.1"/>
    <property type="molecule type" value="Genomic_DNA"/>
</dbReference>
<evidence type="ECO:0000313" key="1">
    <source>
        <dbReference type="EMBL" id="GER85225.1"/>
    </source>
</evidence>
<gene>
    <name evidence="1" type="ORF">KTAU_38600</name>
</gene>
<proteinExistence type="predicted"/>
<evidence type="ECO:0000313" key="2">
    <source>
        <dbReference type="Proteomes" id="UP000334820"/>
    </source>
</evidence>
<comment type="caution">
    <text evidence="1">The sequence shown here is derived from an EMBL/GenBank/DDBJ whole genome shotgun (WGS) entry which is preliminary data.</text>
</comment>
<dbReference type="AlphaFoldDB" id="A0A5J4KCT7"/>
<accession>A0A5J4KCT7</accession>